<dbReference type="HOGENOM" id="CLU_075727_1_0_2"/>
<dbReference type="RefSeq" id="WP_004078828.1">
    <property type="nucleotide sequence ID" value="NZ_CM001436.1"/>
</dbReference>
<reference evidence="1 2" key="1">
    <citation type="submission" date="2011-10" db="EMBL/GenBank/DDBJ databases">
        <title>The Improved High-Quality Draft genome of Methanoplanus limicola DSM 2279.</title>
        <authorList>
            <consortium name="US DOE Joint Genome Institute (JGI-PGF)"/>
            <person name="Lucas S."/>
            <person name="Copeland A."/>
            <person name="Lapidus A."/>
            <person name="Glavina del Rio T."/>
            <person name="Dalin E."/>
            <person name="Tice H."/>
            <person name="Bruce D."/>
            <person name="Goodwin L."/>
            <person name="Pitluck S."/>
            <person name="Peters L."/>
            <person name="Mikhailova N."/>
            <person name="Lu M."/>
            <person name="Kyrpides N."/>
            <person name="Mavromatis K."/>
            <person name="Ivanova N."/>
            <person name="Markowitz V."/>
            <person name="Cheng J.-F."/>
            <person name="Hugenholtz P."/>
            <person name="Woyke T."/>
            <person name="Wu D."/>
            <person name="Wirth R."/>
            <person name="Brambilla E.-M."/>
            <person name="Klenk H.-P."/>
            <person name="Eisen J.A."/>
        </authorList>
    </citation>
    <scope>NUCLEOTIDE SEQUENCE [LARGE SCALE GENOMIC DNA]</scope>
    <source>
        <strain evidence="1 2">DSM 2279</strain>
    </source>
</reference>
<evidence type="ECO:0000313" key="1">
    <source>
        <dbReference type="EMBL" id="EHQ36499.1"/>
    </source>
</evidence>
<protein>
    <recommendedName>
        <fullName evidence="3">DUF1670 domain-containing protein</fullName>
    </recommendedName>
</protein>
<organism evidence="1 2">
    <name type="scientific">Methanoplanus limicola DSM 2279</name>
    <dbReference type="NCBI Taxonomy" id="937775"/>
    <lineage>
        <taxon>Archaea</taxon>
        <taxon>Methanobacteriati</taxon>
        <taxon>Methanobacteriota</taxon>
        <taxon>Stenosarchaea group</taxon>
        <taxon>Methanomicrobia</taxon>
        <taxon>Methanomicrobiales</taxon>
        <taxon>Methanomicrobiaceae</taxon>
        <taxon>Methanoplanus</taxon>
    </lineage>
</organism>
<keyword evidence="2" id="KW-1185">Reference proteome</keyword>
<dbReference type="InParanoid" id="H1Z384"/>
<dbReference type="STRING" id="937775.Metlim_2451"/>
<gene>
    <name evidence="1" type="ORF">Metlim_2451</name>
</gene>
<name>H1Z384_9EURY</name>
<proteinExistence type="predicted"/>
<dbReference type="AlphaFoldDB" id="H1Z384"/>
<evidence type="ECO:0008006" key="3">
    <source>
        <dbReference type="Google" id="ProtNLM"/>
    </source>
</evidence>
<dbReference type="Proteomes" id="UP000005741">
    <property type="component" value="Chromosome"/>
</dbReference>
<accession>H1Z384</accession>
<sequence>MSLSCRKGSVQNQNIKTIGLENSMKRLFRDEYAFIGGDRVLNMITEDVIKTVKDYSHDPWSLEVGQIMWFARSRFEKPGPAKSSADIKKVPVILSIVHEDDIKMKNDGFSAKEVRVGRIVRIINEAYEQEAVLTQSDIALLLGICKATVSNLINEYQKKNKTTLKYCGMVLDIGPSLTHKKEIIRMFLQNVPTPDISRRMNHTEDACDRYIKSFKKVQMLYNSKMEPTKISLLLEMSERLVVEYIEIIKEHSLERS</sequence>
<dbReference type="InterPro" id="IPR012872">
    <property type="entry name" value="DUF1670"/>
</dbReference>
<dbReference type="EMBL" id="CM001436">
    <property type="protein sequence ID" value="EHQ36499.1"/>
    <property type="molecule type" value="Genomic_DNA"/>
</dbReference>
<dbReference type="Pfam" id="PF07900">
    <property type="entry name" value="DUF1670"/>
    <property type="match status" value="1"/>
</dbReference>
<evidence type="ECO:0000313" key="2">
    <source>
        <dbReference type="Proteomes" id="UP000005741"/>
    </source>
</evidence>